<gene>
    <name evidence="15" type="ORF">A4X13_0g83</name>
</gene>
<evidence type="ECO:0000256" key="11">
    <source>
        <dbReference type="SAM" id="MobiDB-lite"/>
    </source>
</evidence>
<evidence type="ECO:0000256" key="3">
    <source>
        <dbReference type="ARBA" id="ARBA00022670"/>
    </source>
</evidence>
<keyword evidence="4 9" id="KW-0479">Metal-binding</keyword>
<dbReference type="PANTHER" id="PTHR11533">
    <property type="entry name" value="PROTEASE M1 ZINC METALLOPROTEASE"/>
    <property type="match status" value="1"/>
</dbReference>
<dbReference type="Proteomes" id="UP000077521">
    <property type="component" value="Unassembled WGS sequence"/>
</dbReference>
<feature type="binding site" evidence="9">
    <location>
        <position position="456"/>
    </location>
    <ligand>
        <name>Zn(2+)</name>
        <dbReference type="ChEBI" id="CHEBI:29105"/>
        <note>catalytic</note>
    </ligand>
</feature>
<keyword evidence="2" id="KW-0031">Aminopeptidase</keyword>
<dbReference type="GO" id="GO:0008270">
    <property type="term" value="F:zinc ion binding"/>
    <property type="evidence" value="ECO:0007669"/>
    <property type="project" value="InterPro"/>
</dbReference>
<dbReference type="InterPro" id="IPR050344">
    <property type="entry name" value="Peptidase_M1_aminopeptidases"/>
</dbReference>
<dbReference type="GO" id="GO:0042277">
    <property type="term" value="F:peptide binding"/>
    <property type="evidence" value="ECO:0007669"/>
    <property type="project" value="TreeGrafter"/>
</dbReference>
<protein>
    <recommendedName>
        <fullName evidence="17">Aminopeptidase</fullName>
    </recommendedName>
</protein>
<feature type="binding site" evidence="9">
    <location>
        <position position="437"/>
    </location>
    <ligand>
        <name>Zn(2+)</name>
        <dbReference type="ChEBI" id="CHEBI:29105"/>
        <note>catalytic</note>
    </ligand>
</feature>
<dbReference type="FunFam" id="1.25.50.20:FF:000002">
    <property type="entry name" value="Aminopeptidase"/>
    <property type="match status" value="1"/>
</dbReference>
<dbReference type="GO" id="GO:0043171">
    <property type="term" value="P:peptide catabolic process"/>
    <property type="evidence" value="ECO:0007669"/>
    <property type="project" value="TreeGrafter"/>
</dbReference>
<evidence type="ECO:0000256" key="6">
    <source>
        <dbReference type="ARBA" id="ARBA00022833"/>
    </source>
</evidence>
<evidence type="ECO:0000313" key="16">
    <source>
        <dbReference type="Proteomes" id="UP000077521"/>
    </source>
</evidence>
<dbReference type="InterPro" id="IPR045357">
    <property type="entry name" value="Aminopeptidase_N-like_N"/>
</dbReference>
<keyword evidence="6 9" id="KW-0862">Zinc</keyword>
<feature type="domain" description="Peptidase M1 membrane alanine aminopeptidase" evidence="12">
    <location>
        <begin position="362"/>
        <end position="582"/>
    </location>
</feature>
<dbReference type="AlphaFoldDB" id="A0A177TXG1"/>
<feature type="region of interest" description="Disordered" evidence="11">
    <location>
        <begin position="275"/>
        <end position="305"/>
    </location>
</feature>
<evidence type="ECO:0000256" key="4">
    <source>
        <dbReference type="ARBA" id="ARBA00022723"/>
    </source>
</evidence>
<dbReference type="CDD" id="cd09601">
    <property type="entry name" value="M1_APN-Q_like"/>
    <property type="match status" value="1"/>
</dbReference>
<name>A0A177TXG1_9BASI</name>
<evidence type="ECO:0008006" key="17">
    <source>
        <dbReference type="Google" id="ProtNLM"/>
    </source>
</evidence>
<keyword evidence="3" id="KW-0645">Protease</keyword>
<dbReference type="GO" id="GO:0070006">
    <property type="term" value="F:metalloaminopeptidase activity"/>
    <property type="evidence" value="ECO:0007669"/>
    <property type="project" value="TreeGrafter"/>
</dbReference>
<evidence type="ECO:0000256" key="7">
    <source>
        <dbReference type="ARBA" id="ARBA00023049"/>
    </source>
</evidence>
<dbReference type="FunFam" id="2.60.40.1910:FF:000004">
    <property type="entry name" value="Aminopeptidase"/>
    <property type="match status" value="1"/>
</dbReference>
<evidence type="ECO:0000256" key="2">
    <source>
        <dbReference type="ARBA" id="ARBA00022438"/>
    </source>
</evidence>
<evidence type="ECO:0000259" key="14">
    <source>
        <dbReference type="Pfam" id="PF17900"/>
    </source>
</evidence>
<feature type="active site" description="Proton acceptor" evidence="8">
    <location>
        <position position="434"/>
    </location>
</feature>
<reference evidence="15" key="2">
    <citation type="journal article" date="2019" name="IMA Fungus">
        <title>Genome sequencing and comparison of five Tilletia species to identify candidate genes for the detection of regulated species infecting wheat.</title>
        <authorList>
            <person name="Nguyen H.D.T."/>
            <person name="Sultana T."/>
            <person name="Kesanakurti P."/>
            <person name="Hambleton S."/>
        </authorList>
    </citation>
    <scope>NUCLEOTIDE SEQUENCE</scope>
    <source>
        <strain evidence="15">DAOMC 236416</strain>
    </source>
</reference>
<dbReference type="Gene3D" id="1.25.50.20">
    <property type="match status" value="1"/>
</dbReference>
<reference evidence="15" key="1">
    <citation type="submission" date="2016-04" db="EMBL/GenBank/DDBJ databases">
        <authorList>
            <person name="Nguyen H.D."/>
            <person name="Samba Siva P."/>
            <person name="Cullis J."/>
            <person name="Levesque C.A."/>
            <person name="Hambleton S."/>
        </authorList>
    </citation>
    <scope>NUCLEOTIDE SEQUENCE</scope>
    <source>
        <strain evidence="15">DAOMC 236416</strain>
    </source>
</reference>
<comment type="cofactor">
    <cofactor evidence="9">
        <name>Zn(2+)</name>
        <dbReference type="ChEBI" id="CHEBI:29105"/>
    </cofactor>
    <text evidence="9">Binds 1 zinc ion per subunit.</text>
</comment>
<dbReference type="InterPro" id="IPR042097">
    <property type="entry name" value="Aminopeptidase_N-like_N_sf"/>
</dbReference>
<dbReference type="EMBL" id="LWDF02000002">
    <property type="protein sequence ID" value="KAE8260844.1"/>
    <property type="molecule type" value="Genomic_DNA"/>
</dbReference>
<feature type="domain" description="Aminopeptidase N-like N-terminal" evidence="14">
    <location>
        <begin position="90"/>
        <end position="256"/>
    </location>
</feature>
<sequence length="1010" mass="112313">MRLAAVLRRSAALTATTPRTAAAAYTRSPPQLLLNNNNTKYNNTLRLPLIRNCHFHAPSPDTNIITMSASAPPNAHPNESRWFRLSPNVKPSHYDLLIKSDIEDLTFSGVVTIHLDILEDTDEIEFNASRLRLSKALLSSEALKTQSRTITALNVDSKHERASLKTAGSKLPKGSKATLTIAFGAEITNNMMGYYRATWEHEGKKGYYALTQMEPTSARRAFPLWDEPASKATYAITMIHRTNTVALSNMPVKDTRTIALTEQVKLLRAQELELEQEKESSSSGADGKIEGKTTSSSAESSAADEWSITTFETTPKVSSYLVAWANGPFKYLEASYTTIKTGRKVPLRIYTTPEYIHQAQLALDVKVKALPVYEEVFDLEYPLPKLDTLVASDFDAGAMENWGLITGRTSVYLYDEKKAGLAAKKTTASVQSHELAHQWFGNIVTLTFWDCLWLNEAFATLMGEVIILDRIYPEWKSSSEFINNHLSRALELDAKRSSHPIEVPLQGENVEDAVNQVFDAISYSKGASVLNMLSHMIGQDVFLKGVSIYLKNHLYGNAVTADLWKGISESSGLDVGKIMGPWVLKQGFPVLTVTEEADSIKVRQNRFLATGDVKPEEDETLWYVPLALRTIDGSGKVETDNKAVLDTDRDITIPLKNVKESSWKLNADTVGVYRVAYSPERLAKLGAEAAKKSSGFTLEDRVGLVSDASTLARAGYSKTSGALNLILALREEPTYLVNAASANTLRSLTSVWYEQPQNVRDALSKFRADVFGPQAKKLGFESSEEESSEVRDLRSTVVNVAVGADDPWAVEECKRRFEPILKDGDDSMVPNDLRQAVFYTVSRLGGKAEYEALLKIYKNPATPNHKIAAMLALCAPTDEALLKKTIEDLLFSGDVKLQDYMYFFAGLAGNRIGRRMLWTETKARYEQLYKAFEGNFSISRLIEYSFSSLTTKADLEDVQAFFKDKEVAKYSMGLQQGLDSVRANSQWLERDAADVEAWLKSKGYLEPSKL</sequence>
<dbReference type="GO" id="GO:0006508">
    <property type="term" value="P:proteolysis"/>
    <property type="evidence" value="ECO:0007669"/>
    <property type="project" value="UniProtKB-KW"/>
</dbReference>
<dbReference type="Pfam" id="PF17900">
    <property type="entry name" value="Peptidase_M1_N"/>
    <property type="match status" value="1"/>
</dbReference>
<feature type="binding site" evidence="9">
    <location>
        <position position="433"/>
    </location>
    <ligand>
        <name>Zn(2+)</name>
        <dbReference type="ChEBI" id="CHEBI:29105"/>
        <note>catalytic</note>
    </ligand>
</feature>
<dbReference type="GO" id="GO:0005737">
    <property type="term" value="C:cytoplasm"/>
    <property type="evidence" value="ECO:0007669"/>
    <property type="project" value="TreeGrafter"/>
</dbReference>
<keyword evidence="16" id="KW-1185">Reference proteome</keyword>
<dbReference type="InterPro" id="IPR024571">
    <property type="entry name" value="ERAP1-like_C_dom"/>
</dbReference>
<dbReference type="InterPro" id="IPR014782">
    <property type="entry name" value="Peptidase_M1_dom"/>
</dbReference>
<evidence type="ECO:0000259" key="12">
    <source>
        <dbReference type="Pfam" id="PF01433"/>
    </source>
</evidence>
<dbReference type="Pfam" id="PF01433">
    <property type="entry name" value="Peptidase_M1"/>
    <property type="match status" value="1"/>
</dbReference>
<evidence type="ECO:0000256" key="9">
    <source>
        <dbReference type="PIRSR" id="PIRSR634016-3"/>
    </source>
</evidence>
<dbReference type="GO" id="GO:0016020">
    <property type="term" value="C:membrane"/>
    <property type="evidence" value="ECO:0007669"/>
    <property type="project" value="TreeGrafter"/>
</dbReference>
<evidence type="ECO:0000259" key="13">
    <source>
        <dbReference type="Pfam" id="PF11838"/>
    </source>
</evidence>
<dbReference type="GO" id="GO:0005615">
    <property type="term" value="C:extracellular space"/>
    <property type="evidence" value="ECO:0007669"/>
    <property type="project" value="TreeGrafter"/>
</dbReference>
<dbReference type="Gene3D" id="2.60.40.1730">
    <property type="entry name" value="tricorn interacting facor f3 domain"/>
    <property type="match status" value="1"/>
</dbReference>
<dbReference type="Pfam" id="PF11838">
    <property type="entry name" value="ERAP1_C"/>
    <property type="match status" value="1"/>
</dbReference>
<dbReference type="SUPFAM" id="SSF55486">
    <property type="entry name" value="Metalloproteases ('zincins'), catalytic domain"/>
    <property type="match status" value="1"/>
</dbReference>
<evidence type="ECO:0000256" key="1">
    <source>
        <dbReference type="ARBA" id="ARBA00010136"/>
    </source>
</evidence>
<dbReference type="Gene3D" id="2.60.40.1910">
    <property type="match status" value="1"/>
</dbReference>
<feature type="domain" description="ERAP1-like C-terminal" evidence="13">
    <location>
        <begin position="663"/>
        <end position="983"/>
    </location>
</feature>
<evidence type="ECO:0000256" key="10">
    <source>
        <dbReference type="PIRSR" id="PIRSR634016-4"/>
    </source>
</evidence>
<dbReference type="FunFam" id="1.10.390.10:FF:000006">
    <property type="entry name" value="Puromycin-sensitive aminopeptidase"/>
    <property type="match status" value="1"/>
</dbReference>
<feature type="site" description="Transition state stabilizer" evidence="10">
    <location>
        <position position="523"/>
    </location>
</feature>
<dbReference type="InterPro" id="IPR034016">
    <property type="entry name" value="M1_APN-typ"/>
</dbReference>
<dbReference type="SUPFAM" id="SSF63737">
    <property type="entry name" value="Leukotriene A4 hydrolase N-terminal domain"/>
    <property type="match status" value="1"/>
</dbReference>
<dbReference type="PANTHER" id="PTHR11533:SF174">
    <property type="entry name" value="PUROMYCIN-SENSITIVE AMINOPEPTIDASE-RELATED"/>
    <property type="match status" value="1"/>
</dbReference>
<comment type="caution">
    <text evidence="15">The sequence shown here is derived from an EMBL/GenBank/DDBJ whole genome shotgun (WGS) entry which is preliminary data.</text>
</comment>
<comment type="similarity">
    <text evidence="1">Belongs to the peptidase M1 family.</text>
</comment>
<proteinExistence type="inferred from homology"/>
<evidence type="ECO:0000256" key="5">
    <source>
        <dbReference type="ARBA" id="ARBA00022801"/>
    </source>
</evidence>
<accession>A0A177TXG1</accession>
<dbReference type="InterPro" id="IPR027268">
    <property type="entry name" value="Peptidase_M4/M1_CTD_sf"/>
</dbReference>
<dbReference type="Gene3D" id="1.10.390.10">
    <property type="entry name" value="Neutral Protease Domain 2"/>
    <property type="match status" value="1"/>
</dbReference>
<keyword evidence="5" id="KW-0378">Hydrolase</keyword>
<organism evidence="15 16">
    <name type="scientific">Tilletia indica</name>
    <dbReference type="NCBI Taxonomy" id="43049"/>
    <lineage>
        <taxon>Eukaryota</taxon>
        <taxon>Fungi</taxon>
        <taxon>Dikarya</taxon>
        <taxon>Basidiomycota</taxon>
        <taxon>Ustilaginomycotina</taxon>
        <taxon>Exobasidiomycetes</taxon>
        <taxon>Tilletiales</taxon>
        <taxon>Tilletiaceae</taxon>
        <taxon>Tilletia</taxon>
    </lineage>
</organism>
<evidence type="ECO:0000256" key="8">
    <source>
        <dbReference type="PIRSR" id="PIRSR634016-1"/>
    </source>
</evidence>
<evidence type="ECO:0000313" key="15">
    <source>
        <dbReference type="EMBL" id="KAE8260844.1"/>
    </source>
</evidence>
<keyword evidence="7" id="KW-0482">Metalloprotease</keyword>